<evidence type="ECO:0000256" key="4">
    <source>
        <dbReference type="ARBA" id="ARBA00022679"/>
    </source>
</evidence>
<dbReference type="Pfam" id="PF08447">
    <property type="entry name" value="PAS_3"/>
    <property type="match status" value="1"/>
</dbReference>
<evidence type="ECO:0000256" key="2">
    <source>
        <dbReference type="ARBA" id="ARBA00012438"/>
    </source>
</evidence>
<evidence type="ECO:0000313" key="10">
    <source>
        <dbReference type="Proteomes" id="UP000822993"/>
    </source>
</evidence>
<dbReference type="Proteomes" id="UP000822993">
    <property type="component" value="Unassembled WGS sequence"/>
</dbReference>
<keyword evidence="5" id="KW-0418">Kinase</keyword>
<dbReference type="GO" id="GO:0003723">
    <property type="term" value="F:RNA binding"/>
    <property type="evidence" value="ECO:0007669"/>
    <property type="project" value="InterPro"/>
</dbReference>
<dbReference type="Gene3D" id="1.10.10.10">
    <property type="entry name" value="Winged helix-like DNA-binding domain superfamily/Winged helix DNA-binding domain"/>
    <property type="match status" value="1"/>
</dbReference>
<evidence type="ECO:0000259" key="8">
    <source>
        <dbReference type="PROSITE" id="PS50921"/>
    </source>
</evidence>
<gene>
    <name evidence="9" type="ORF">H9623_12120</name>
</gene>
<dbReference type="InterPro" id="IPR036388">
    <property type="entry name" value="WH-like_DNA-bd_sf"/>
</dbReference>
<sequence>MSIDDRTPAPHRTATASTASRASTVSPAASPERSEGSRGTGQWRHDLTSERWWWSVETFRIHGFEPHEVVPTTNLVLAHKHPQDRERVRRLLESATVSGRPFHSTHRIMDARGEERVVVMVGQGRRDPQSGEVVELMGYVVDATAPVAERAAGLADGHLRAAFAHRGAIDQAKGIVSATHGVTIDEAFALLRSTSNTHNVPVRTLAAHLVRLGDDRPADERRTLVDEYLHDPGRATGEVSAVHG</sequence>
<dbReference type="EC" id="2.7.13.3" evidence="2"/>
<evidence type="ECO:0000256" key="6">
    <source>
        <dbReference type="SAM" id="MobiDB-lite"/>
    </source>
</evidence>
<dbReference type="SMART" id="SM01012">
    <property type="entry name" value="ANTAR"/>
    <property type="match status" value="1"/>
</dbReference>
<comment type="catalytic activity">
    <reaction evidence="1">
        <text>ATP + protein L-histidine = ADP + protein N-phospho-L-histidine.</text>
        <dbReference type="EC" id="2.7.13.3"/>
    </reaction>
</comment>
<dbReference type="PROSITE" id="PS50112">
    <property type="entry name" value="PAS"/>
    <property type="match status" value="1"/>
</dbReference>
<dbReference type="InterPro" id="IPR011006">
    <property type="entry name" value="CheY-like_superfamily"/>
</dbReference>
<feature type="domain" description="ANTAR" evidence="8">
    <location>
        <begin position="149"/>
        <end position="210"/>
    </location>
</feature>
<comment type="caution">
    <text evidence="9">The sequence shown here is derived from an EMBL/GenBank/DDBJ whole genome shotgun (WGS) entry which is preliminary data.</text>
</comment>
<protein>
    <recommendedName>
        <fullName evidence="2">histidine kinase</fullName>
        <ecNumber evidence="2">2.7.13.3</ecNumber>
    </recommendedName>
</protein>
<evidence type="ECO:0000256" key="5">
    <source>
        <dbReference type="ARBA" id="ARBA00022777"/>
    </source>
</evidence>
<dbReference type="InterPro" id="IPR000014">
    <property type="entry name" value="PAS"/>
</dbReference>
<feature type="domain" description="PAS" evidence="7">
    <location>
        <begin position="54"/>
        <end position="99"/>
    </location>
</feature>
<dbReference type="InterPro" id="IPR035965">
    <property type="entry name" value="PAS-like_dom_sf"/>
</dbReference>
<dbReference type="SUPFAM" id="SSF55785">
    <property type="entry name" value="PYP-like sensor domain (PAS domain)"/>
    <property type="match status" value="1"/>
</dbReference>
<dbReference type="Gene3D" id="3.30.450.20">
    <property type="entry name" value="PAS domain"/>
    <property type="match status" value="1"/>
</dbReference>
<reference evidence="9 10" key="1">
    <citation type="submission" date="2020-08" db="EMBL/GenBank/DDBJ databases">
        <title>A Genomic Blueprint of the Chicken Gut Microbiome.</title>
        <authorList>
            <person name="Gilroy R."/>
            <person name="Ravi A."/>
            <person name="Getino M."/>
            <person name="Pursley I."/>
            <person name="Horton D.L."/>
            <person name="Alikhan N.-F."/>
            <person name="Baker D."/>
            <person name="Gharbi K."/>
            <person name="Hall N."/>
            <person name="Watson M."/>
            <person name="Adriaenssens E.M."/>
            <person name="Foster-Nyarko E."/>
            <person name="Jarju S."/>
            <person name="Secka A."/>
            <person name="Antonio M."/>
            <person name="Oren A."/>
            <person name="Chaudhuri R."/>
            <person name="La Ragione R.M."/>
            <person name="Hildebrand F."/>
            <person name="Pallen M.J."/>
        </authorList>
    </citation>
    <scope>NUCLEOTIDE SEQUENCE [LARGE SCALE GENOMIC DNA]</scope>
    <source>
        <strain evidence="9 10">Sa1BUA8</strain>
    </source>
</reference>
<evidence type="ECO:0000259" key="7">
    <source>
        <dbReference type="PROSITE" id="PS50112"/>
    </source>
</evidence>
<accession>A0A9D5UDH6</accession>
<dbReference type="PROSITE" id="PS50921">
    <property type="entry name" value="ANTAR"/>
    <property type="match status" value="1"/>
</dbReference>
<evidence type="ECO:0000313" key="9">
    <source>
        <dbReference type="EMBL" id="MBE7701046.1"/>
    </source>
</evidence>
<organism evidence="9 10">
    <name type="scientific">Oerskovia douganii</name>
    <dbReference type="NCBI Taxonomy" id="2762210"/>
    <lineage>
        <taxon>Bacteria</taxon>
        <taxon>Bacillati</taxon>
        <taxon>Actinomycetota</taxon>
        <taxon>Actinomycetes</taxon>
        <taxon>Micrococcales</taxon>
        <taxon>Cellulomonadaceae</taxon>
        <taxon>Oerskovia</taxon>
    </lineage>
</organism>
<evidence type="ECO:0000256" key="1">
    <source>
        <dbReference type="ARBA" id="ARBA00000085"/>
    </source>
</evidence>
<dbReference type="InterPro" id="IPR013655">
    <property type="entry name" value="PAS_fold_3"/>
</dbReference>
<dbReference type="RefSeq" id="WP_193720305.1">
    <property type="nucleotide sequence ID" value="NZ_JACSPN010000015.1"/>
</dbReference>
<dbReference type="InterPro" id="IPR052162">
    <property type="entry name" value="Sensor_kinase/Photoreceptor"/>
</dbReference>
<feature type="region of interest" description="Disordered" evidence="6">
    <location>
        <begin position="1"/>
        <end position="43"/>
    </location>
</feature>
<name>A0A9D5UDH6_9CELL</name>
<dbReference type="AlphaFoldDB" id="A0A9D5UDH6"/>
<dbReference type="GO" id="GO:0004673">
    <property type="term" value="F:protein histidine kinase activity"/>
    <property type="evidence" value="ECO:0007669"/>
    <property type="project" value="UniProtKB-EC"/>
</dbReference>
<dbReference type="EMBL" id="JACSPN010000015">
    <property type="protein sequence ID" value="MBE7701046.1"/>
    <property type="molecule type" value="Genomic_DNA"/>
</dbReference>
<dbReference type="Pfam" id="PF03861">
    <property type="entry name" value="ANTAR"/>
    <property type="match status" value="1"/>
</dbReference>
<keyword evidence="10" id="KW-1185">Reference proteome</keyword>
<dbReference type="CDD" id="cd00130">
    <property type="entry name" value="PAS"/>
    <property type="match status" value="1"/>
</dbReference>
<dbReference type="PANTHER" id="PTHR43304:SF1">
    <property type="entry name" value="PAC DOMAIN-CONTAINING PROTEIN"/>
    <property type="match status" value="1"/>
</dbReference>
<dbReference type="PANTHER" id="PTHR43304">
    <property type="entry name" value="PHYTOCHROME-LIKE PROTEIN CPH1"/>
    <property type="match status" value="1"/>
</dbReference>
<keyword evidence="4" id="KW-0808">Transferase</keyword>
<dbReference type="SUPFAM" id="SSF52172">
    <property type="entry name" value="CheY-like"/>
    <property type="match status" value="1"/>
</dbReference>
<evidence type="ECO:0000256" key="3">
    <source>
        <dbReference type="ARBA" id="ARBA00022553"/>
    </source>
</evidence>
<feature type="compositionally biased region" description="Low complexity" evidence="6">
    <location>
        <begin position="10"/>
        <end position="31"/>
    </location>
</feature>
<dbReference type="InterPro" id="IPR005561">
    <property type="entry name" value="ANTAR"/>
</dbReference>
<keyword evidence="3" id="KW-0597">Phosphoprotein</keyword>
<proteinExistence type="predicted"/>